<name>A0ABT3A5C3_9ALTE</name>
<protein>
    <submittedName>
        <fullName evidence="5">Extracellular solute-binding protein</fullName>
    </submittedName>
</protein>
<evidence type="ECO:0000256" key="3">
    <source>
        <dbReference type="SAM" id="Coils"/>
    </source>
</evidence>
<feature type="coiled-coil region" evidence="3">
    <location>
        <begin position="656"/>
        <end position="683"/>
    </location>
</feature>
<keyword evidence="6" id="KW-1185">Reference proteome</keyword>
<comment type="similarity">
    <text evidence="2">Belongs to the bacterial solute-binding protein 1 family.</text>
</comment>
<dbReference type="PANTHER" id="PTHR43649:SF12">
    <property type="entry name" value="DIACETYLCHITOBIOSE BINDING PROTEIN DASA"/>
    <property type="match status" value="1"/>
</dbReference>
<dbReference type="Proteomes" id="UP001652504">
    <property type="component" value="Unassembled WGS sequence"/>
</dbReference>
<dbReference type="CDD" id="cd13585">
    <property type="entry name" value="PBP2_TMBP_like"/>
    <property type="match status" value="1"/>
</dbReference>
<comment type="caution">
    <text evidence="5">The sequence shown here is derived from an EMBL/GenBank/DDBJ whole genome shotgun (WGS) entry which is preliminary data.</text>
</comment>
<dbReference type="SUPFAM" id="SSF53850">
    <property type="entry name" value="Periplasmic binding protein-like II"/>
    <property type="match status" value="2"/>
</dbReference>
<feature type="chain" id="PRO_5046703498" evidence="4">
    <location>
        <begin position="26"/>
        <end position="690"/>
    </location>
</feature>
<accession>A0ABT3A5C3</accession>
<dbReference type="InterPro" id="IPR006059">
    <property type="entry name" value="SBP"/>
</dbReference>
<dbReference type="EMBL" id="JAOWKX010000002">
    <property type="protein sequence ID" value="MCV2883787.1"/>
    <property type="molecule type" value="Genomic_DNA"/>
</dbReference>
<evidence type="ECO:0000256" key="2">
    <source>
        <dbReference type="ARBA" id="ARBA00008520"/>
    </source>
</evidence>
<comment type="subcellular location">
    <subcellularLocation>
        <location evidence="1">Periplasm</location>
    </subcellularLocation>
</comment>
<dbReference type="InterPro" id="IPR050490">
    <property type="entry name" value="Bact_solute-bd_prot1"/>
</dbReference>
<proteinExistence type="inferred from homology"/>
<reference evidence="5 6" key="1">
    <citation type="submission" date="2022-10" db="EMBL/GenBank/DDBJ databases">
        <title>Aestuariibacter sp. AA17 isolated from Montipora capitata coral fragment.</title>
        <authorList>
            <person name="Emsley S.A."/>
            <person name="Pfannmuller K.M."/>
            <person name="Loughran R.M."/>
            <person name="Shlafstein M."/>
            <person name="Papke E."/>
            <person name="Saw J.H."/>
            <person name="Ushijima B."/>
            <person name="Videau P."/>
        </authorList>
    </citation>
    <scope>NUCLEOTIDE SEQUENCE [LARGE SCALE GENOMIC DNA]</scope>
    <source>
        <strain evidence="5 6">AA17</strain>
    </source>
</reference>
<evidence type="ECO:0000313" key="5">
    <source>
        <dbReference type="EMBL" id="MCV2883787.1"/>
    </source>
</evidence>
<feature type="signal peptide" evidence="4">
    <location>
        <begin position="1"/>
        <end position="25"/>
    </location>
</feature>
<dbReference type="PANTHER" id="PTHR43649">
    <property type="entry name" value="ARABINOSE-BINDING PROTEIN-RELATED"/>
    <property type="match status" value="1"/>
</dbReference>
<evidence type="ECO:0000256" key="4">
    <source>
        <dbReference type="SAM" id="SignalP"/>
    </source>
</evidence>
<sequence>MNRSWLKQIAFVFLLPSLTLSWANANTDIAERKTIELATSNVSPYSNQDDPSVGYVNELITEAFKESDYNVSIQFFPHARAVFLAESGRVNGIFPYQKLQTGTTHFLYSDPIPGGKMGLLKLRYDQLKTEINTEINQSPKSPVLIGAVRGAVLPLIVKKLTSHYDIVHAQSHENLLAMLAAGRIDYAISDKYSVSEIIINTMPYLVGKVEFIEDNDTPNEYYLAISKQYEDAENTLSHFNRGLKRIKQNGIADEILQRYGIFTTSPSTSVSKHINISVADINAIHHAITLTPELEKQFPETEFRWYIMEESVYRRRLLGDFALSQSHFDIIMTGSYEIPIWARNGWLAEITALDEDYDLDDFFPAVKQAITVNNRIWAFPFVAESTALFYRKDILASKGIELPSPLTYQQLKEIAKRVHSPESNIYGIGLRTRPGWGQNMALLSIIVNAYGGQWFDEQWRPSINTKPWVDAVRVYRDMLHEAGPPDLLNKGWRENQQLFADGNLVFFIDATSLAGYFTESLNTSVRNYFDVTDVPIGVTSDGARWFWSWNLSVSAFSENQTLAKEVAKWLTSKAFIQQCKTQLGVTNVPSGTRKSTYDDAYFSSLPYAEAEYRALSSFSARQQGLSSVGTQFVPIPEFTAVGYQVGLEIHKAIMSEKSVERALEDAQRKVELIMKNAQLHQKKFVKIKPS</sequence>
<dbReference type="Pfam" id="PF01547">
    <property type="entry name" value="SBP_bac_1"/>
    <property type="match status" value="1"/>
</dbReference>
<evidence type="ECO:0000313" key="6">
    <source>
        <dbReference type="Proteomes" id="UP001652504"/>
    </source>
</evidence>
<evidence type="ECO:0000256" key="1">
    <source>
        <dbReference type="ARBA" id="ARBA00004418"/>
    </source>
</evidence>
<dbReference type="Gene3D" id="3.40.190.10">
    <property type="entry name" value="Periplasmic binding protein-like II"/>
    <property type="match status" value="4"/>
</dbReference>
<organism evidence="5 6">
    <name type="scientific">Fluctibacter corallii</name>
    <dbReference type="NCBI Taxonomy" id="2984329"/>
    <lineage>
        <taxon>Bacteria</taxon>
        <taxon>Pseudomonadati</taxon>
        <taxon>Pseudomonadota</taxon>
        <taxon>Gammaproteobacteria</taxon>
        <taxon>Alteromonadales</taxon>
        <taxon>Alteromonadaceae</taxon>
        <taxon>Fluctibacter</taxon>
    </lineage>
</organism>
<dbReference type="RefSeq" id="WP_263711000.1">
    <property type="nucleotide sequence ID" value="NZ_JAOWKX010000002.1"/>
</dbReference>
<gene>
    <name evidence="5" type="ORF">OE749_03600</name>
</gene>
<keyword evidence="3" id="KW-0175">Coiled coil</keyword>
<keyword evidence="4" id="KW-0732">Signal</keyword>